<dbReference type="InterPro" id="IPR013342">
    <property type="entry name" value="Mandelate_racemase_C"/>
</dbReference>
<dbReference type="GO" id="GO:0046872">
    <property type="term" value="F:metal ion binding"/>
    <property type="evidence" value="ECO:0007669"/>
    <property type="project" value="UniProtKB-KW"/>
</dbReference>
<dbReference type="RefSeq" id="WP_085150952.1">
    <property type="nucleotide sequence ID" value="NZ_AP022612.1"/>
</dbReference>
<dbReference type="AlphaFoldDB" id="A0A7I7XWA7"/>
<dbReference type="GO" id="GO:0009234">
    <property type="term" value="P:menaquinone biosynthetic process"/>
    <property type="evidence" value="ECO:0007669"/>
    <property type="project" value="UniProtKB-KW"/>
</dbReference>
<dbReference type="Gene3D" id="3.20.20.120">
    <property type="entry name" value="Enolase-like C-terminal domain"/>
    <property type="match status" value="1"/>
</dbReference>
<dbReference type="OrthoDB" id="3725747at2"/>
<keyword evidence="4" id="KW-1185">Reference proteome</keyword>
<dbReference type="PANTHER" id="PTHR48073">
    <property type="entry name" value="O-SUCCINYLBENZOATE SYNTHASE-RELATED"/>
    <property type="match status" value="1"/>
</dbReference>
<protein>
    <submittedName>
        <fullName evidence="3">O-succinylbenzoate synthase</fullName>
    </submittedName>
</protein>
<gene>
    <name evidence="3" type="primary">menC_1</name>
    <name evidence="3" type="ORF">MCNF_21850</name>
</gene>
<keyword evidence="1" id="KW-0474">Menaquinone biosynthesis</keyword>
<accession>A0A7I7XWA7</accession>
<dbReference type="PANTHER" id="PTHR48073:SF2">
    <property type="entry name" value="O-SUCCINYLBENZOATE SYNTHASE"/>
    <property type="match status" value="1"/>
</dbReference>
<dbReference type="Pfam" id="PF18374">
    <property type="entry name" value="Enolase_like_N"/>
    <property type="match status" value="1"/>
</dbReference>
<sequence length="317" mass="32695">MRTFIDFDDAPVFSIPRIDGSVYAGVLVEGPQGWGEFAPGLEADLETAVRWLTSAVEPGTVGWPDPVRGRIPIAVSVPDVDAERARQLVAQSGCAAADVTVAAHPGSLVEDLARVAAVREVLGSGGVIRLDARGCWDVDTAAAAIPELERAAGGLEFVAQPCPDLDQTARVRAKVGVRIAVPVTVQTPAAELADAADVLVLTTGPLGGVRRALRVAERCELPAVVTSAGETTIGLSSGLALAGALPDLPFACALDGVSRLRADVVPGSRSLIPVDGHLPVAPMPPGPDREALDRFAVTDAAAVARWRALVTAALSRL</sequence>
<evidence type="ECO:0000256" key="2">
    <source>
        <dbReference type="ARBA" id="ARBA00022723"/>
    </source>
</evidence>
<dbReference type="SUPFAM" id="SSF51604">
    <property type="entry name" value="Enolase C-terminal domain-like"/>
    <property type="match status" value="1"/>
</dbReference>
<name>A0A7I7XWA7_9MYCO</name>
<evidence type="ECO:0000256" key="1">
    <source>
        <dbReference type="ARBA" id="ARBA00022428"/>
    </source>
</evidence>
<organism evidence="3 4">
    <name type="scientific">Mycolicibacterium confluentis</name>
    <dbReference type="NCBI Taxonomy" id="28047"/>
    <lineage>
        <taxon>Bacteria</taxon>
        <taxon>Bacillati</taxon>
        <taxon>Actinomycetota</taxon>
        <taxon>Actinomycetes</taxon>
        <taxon>Mycobacteriales</taxon>
        <taxon>Mycobacteriaceae</taxon>
        <taxon>Mycolicibacterium</taxon>
    </lineage>
</organism>
<evidence type="ECO:0000313" key="3">
    <source>
        <dbReference type="EMBL" id="BBZ33580.1"/>
    </source>
</evidence>
<keyword evidence="2" id="KW-0479">Metal-binding</keyword>
<dbReference type="Proteomes" id="UP000466931">
    <property type="component" value="Chromosome"/>
</dbReference>
<reference evidence="3" key="2">
    <citation type="submission" date="2020-02" db="EMBL/GenBank/DDBJ databases">
        <authorList>
            <person name="Matsumoto Y."/>
            <person name="Motooka D."/>
            <person name="Nakamura S."/>
        </authorList>
    </citation>
    <scope>NUCLEOTIDE SEQUENCE</scope>
    <source>
        <strain evidence="3">JCM 13671</strain>
    </source>
</reference>
<dbReference type="InterPro" id="IPR036849">
    <property type="entry name" value="Enolase-like_C_sf"/>
</dbReference>
<evidence type="ECO:0000313" key="4">
    <source>
        <dbReference type="Proteomes" id="UP000466931"/>
    </source>
</evidence>
<proteinExistence type="predicted"/>
<reference evidence="3" key="1">
    <citation type="journal article" date="2019" name="Emerg. Microbes Infect.">
        <title>Comprehensive subspecies identification of 175 nontuberculous mycobacteria species based on 7547 genomic profiles.</title>
        <authorList>
            <person name="Matsumoto Y."/>
            <person name="Kinjo T."/>
            <person name="Motooka D."/>
            <person name="Nabeya D."/>
            <person name="Jung N."/>
            <person name="Uechi K."/>
            <person name="Horii T."/>
            <person name="Iida T."/>
            <person name="Fujita J."/>
            <person name="Nakamura S."/>
        </authorList>
    </citation>
    <scope>NUCLEOTIDE SEQUENCE [LARGE SCALE GENOMIC DNA]</scope>
    <source>
        <strain evidence="3">JCM 13671</strain>
    </source>
</reference>
<dbReference type="InterPro" id="IPR029065">
    <property type="entry name" value="Enolase_C-like"/>
</dbReference>
<dbReference type="EMBL" id="AP022612">
    <property type="protein sequence ID" value="BBZ33580.1"/>
    <property type="molecule type" value="Genomic_DNA"/>
</dbReference>
<dbReference type="SMART" id="SM00922">
    <property type="entry name" value="MR_MLE"/>
    <property type="match status" value="1"/>
</dbReference>
<dbReference type="Pfam" id="PF13378">
    <property type="entry name" value="MR_MLE_C"/>
    <property type="match status" value="1"/>
</dbReference>